<dbReference type="RefSeq" id="WP_036837482.1">
    <property type="nucleotide sequence ID" value="NZ_CAWLUD010000009.1"/>
</dbReference>
<protein>
    <recommendedName>
        <fullName evidence="1">CdiI C-terminal domain-containing protein</fullName>
    </recommendedName>
</protein>
<evidence type="ECO:0000313" key="2">
    <source>
        <dbReference type="EMBL" id="KER04419.1"/>
    </source>
</evidence>
<dbReference type="CDD" id="cd20699">
    <property type="entry name" value="CdiI_ECL-like"/>
    <property type="match status" value="1"/>
</dbReference>
<accession>A0A081S0G6</accession>
<gene>
    <name evidence="2" type="ORF">MEG1DRAFT_00965</name>
</gene>
<proteinExistence type="predicted"/>
<dbReference type="InterPro" id="IPR053755">
    <property type="entry name" value="CDI_immunity_sf"/>
</dbReference>
<dbReference type="AlphaFoldDB" id="A0A081S0G6"/>
<dbReference type="InterPro" id="IPR040509">
    <property type="entry name" value="CdiI_C"/>
</dbReference>
<reference evidence="2 3" key="1">
    <citation type="submission" date="2014-03" db="EMBL/GenBank/DDBJ databases">
        <title>Draft Genome of Photorhabdus temperata Meg1.</title>
        <authorList>
            <person name="Hurst S.G.IV."/>
            <person name="Morris K."/>
            <person name="Thomas K."/>
            <person name="Tisa L.S."/>
        </authorList>
    </citation>
    <scope>NUCLEOTIDE SEQUENCE [LARGE SCALE GENOMIC DNA]</scope>
    <source>
        <strain evidence="2 3">Meg1</strain>
    </source>
</reference>
<sequence length="151" mass="17488">MFGIFPSDAPIRENNELILPATIIIDTFTEAVHIPLSYWSFEDYKRSWRASLEEGIHSKKPVALAVSMYEPDYTNFVFVWGIYFAGEEVFLQNSILFLDECPGFTPEKINNFIESRTTYNEDGMKISEWNTDLNSIIDFYNSLKINTESQS</sequence>
<dbReference type="Gene3D" id="3.30.2450.20">
    <property type="match status" value="1"/>
</dbReference>
<organism evidence="2 3">
    <name type="scientific">Photorhabdus temperata subsp. temperata Meg1</name>
    <dbReference type="NCBI Taxonomy" id="1393735"/>
    <lineage>
        <taxon>Bacteria</taxon>
        <taxon>Pseudomonadati</taxon>
        <taxon>Pseudomonadota</taxon>
        <taxon>Gammaproteobacteria</taxon>
        <taxon>Enterobacterales</taxon>
        <taxon>Morganellaceae</taxon>
        <taxon>Photorhabdus</taxon>
    </lineage>
</organism>
<dbReference type="Proteomes" id="UP000028002">
    <property type="component" value="Unassembled WGS sequence"/>
</dbReference>
<feature type="domain" description="CdiI C-terminal" evidence="1">
    <location>
        <begin position="35"/>
        <end position="138"/>
    </location>
</feature>
<comment type="caution">
    <text evidence="2">The sequence shown here is derived from an EMBL/GenBank/DDBJ whole genome shotgun (WGS) entry which is preliminary data.</text>
</comment>
<evidence type="ECO:0000313" key="3">
    <source>
        <dbReference type="Proteomes" id="UP000028002"/>
    </source>
</evidence>
<name>A0A081S0G6_PHOTE</name>
<evidence type="ECO:0000259" key="1">
    <source>
        <dbReference type="Pfam" id="PF18228"/>
    </source>
</evidence>
<dbReference type="EMBL" id="JGVH01000009">
    <property type="protein sequence ID" value="KER04419.1"/>
    <property type="molecule type" value="Genomic_DNA"/>
</dbReference>
<dbReference type="Pfam" id="PF18228">
    <property type="entry name" value="CdiI_N"/>
    <property type="match status" value="1"/>
</dbReference>